<evidence type="ECO:0000313" key="5">
    <source>
        <dbReference type="EMBL" id="RNB71245.1"/>
    </source>
</evidence>
<comment type="caution">
    <text evidence="5">The sequence shown here is derived from an EMBL/GenBank/DDBJ whole genome shotgun (WGS) entry which is preliminary data.</text>
</comment>
<dbReference type="Gene3D" id="3.50.50.60">
    <property type="entry name" value="FAD/NAD(P)-binding domain"/>
    <property type="match status" value="2"/>
</dbReference>
<dbReference type="AlphaFoldDB" id="A0A3M8C8F8"/>
<dbReference type="OrthoDB" id="9814556at2"/>
<dbReference type="Pfam" id="PF01593">
    <property type="entry name" value="Amino_oxidase"/>
    <property type="match status" value="1"/>
</dbReference>
<name>A0A3M8C8F8_9BACL</name>
<dbReference type="PANTHER" id="PTHR10668:SF105">
    <property type="entry name" value="DEHYDROGENASE-RELATED"/>
    <property type="match status" value="1"/>
</dbReference>
<feature type="domain" description="Amine oxidase" evidence="4">
    <location>
        <begin position="16"/>
        <end position="397"/>
    </location>
</feature>
<dbReference type="EMBL" id="RHHR01000029">
    <property type="protein sequence ID" value="RNB71245.1"/>
    <property type="molecule type" value="Genomic_DNA"/>
</dbReference>
<protein>
    <recommendedName>
        <fullName evidence="3">Pyridine nucleotide-disulfide oxidoreductase domain-containing protein 2</fullName>
    </recommendedName>
</protein>
<evidence type="ECO:0000256" key="1">
    <source>
        <dbReference type="ARBA" id="ARBA00037217"/>
    </source>
</evidence>
<reference evidence="5 6" key="1">
    <citation type="submission" date="2018-10" db="EMBL/GenBank/DDBJ databases">
        <title>Phylogenomics of Brevibacillus.</title>
        <authorList>
            <person name="Dunlap C."/>
        </authorList>
    </citation>
    <scope>NUCLEOTIDE SEQUENCE [LARGE SCALE GENOMIC DNA]</scope>
    <source>
        <strain evidence="5 6">JCM 12215</strain>
    </source>
</reference>
<dbReference type="PANTHER" id="PTHR10668">
    <property type="entry name" value="PHYTOENE DEHYDROGENASE"/>
    <property type="match status" value="1"/>
</dbReference>
<dbReference type="RefSeq" id="WP_122910041.1">
    <property type="nucleotide sequence ID" value="NZ_CBCSBE010000009.1"/>
</dbReference>
<comment type="function">
    <text evidence="1">Probable oxidoreductase that may play a role as regulator of mitochondrial function.</text>
</comment>
<gene>
    <name evidence="5" type="ORF">EDM52_16350</name>
</gene>
<dbReference type="GO" id="GO:0016491">
    <property type="term" value="F:oxidoreductase activity"/>
    <property type="evidence" value="ECO:0007669"/>
    <property type="project" value="InterPro"/>
</dbReference>
<evidence type="ECO:0000256" key="2">
    <source>
        <dbReference type="ARBA" id="ARBA00038825"/>
    </source>
</evidence>
<keyword evidence="6" id="KW-1185">Reference proteome</keyword>
<accession>A0A3M8C8F8</accession>
<dbReference type="InterPro" id="IPR002937">
    <property type="entry name" value="Amino_oxidase"/>
</dbReference>
<evidence type="ECO:0000256" key="3">
    <source>
        <dbReference type="ARBA" id="ARBA00040298"/>
    </source>
</evidence>
<sequence>MKRYDSVIIGSGINSLTAAAMLAKRGQKIAVLERSSWIGGCIRTDEITLPGFKHDVFSGWHPLFVTGPAYGELKDELHKNGLEYVNTDVPTGVILPDQRSAVLYNNRQKNIEHFNRLMPGDGDRYHEAMKYFEANSEMIFTLFGNEPMSWAAIQSVLKSLRSKGVTEFTHHVGSMVAPTRKWLDLHFQNDAIKALIAPWILHTGVGPDDAAGSIMAQLIVFTLEAASMPIPKGGGSELVKAIMKIVTDNGGEFFTNAQVEQILVENGRVKGVRTLDKSEYHAQFVLANVTPQQLYDKLLTPDQVPAQVRKDAQNYQYGRADMQIHYALDRPLDWKDEELRRAAIIHLTGGMNGVSQSVTEAANGLLPKEGTIVLGQHTSYDPSRAPQGQHTLWIQLQEMPRKLAGDAAGQIDTAGGYTDQVVRAYVDRIEERISQHIPHFKESILKRVAISPVELERFNPNLVGGDPYSGSSSVDQFLFWRPGTGYKRHETPIKNLYHIGASTHPGAGLGGTSGYLAVKAMKG</sequence>
<dbReference type="InterPro" id="IPR036188">
    <property type="entry name" value="FAD/NAD-bd_sf"/>
</dbReference>
<evidence type="ECO:0000313" key="6">
    <source>
        <dbReference type="Proteomes" id="UP000282028"/>
    </source>
</evidence>
<organism evidence="5 6">
    <name type="scientific">Brevibacillus invocatus</name>
    <dbReference type="NCBI Taxonomy" id="173959"/>
    <lineage>
        <taxon>Bacteria</taxon>
        <taxon>Bacillati</taxon>
        <taxon>Bacillota</taxon>
        <taxon>Bacilli</taxon>
        <taxon>Bacillales</taxon>
        <taxon>Paenibacillaceae</taxon>
        <taxon>Brevibacillus</taxon>
    </lineage>
</organism>
<proteinExistence type="predicted"/>
<dbReference type="Proteomes" id="UP000282028">
    <property type="component" value="Unassembled WGS sequence"/>
</dbReference>
<dbReference type="SUPFAM" id="SSF51905">
    <property type="entry name" value="FAD/NAD(P)-binding domain"/>
    <property type="match status" value="1"/>
</dbReference>
<comment type="subunit">
    <text evidence="2">Interacts with COX5B; this interaction may contribute to localize PYROXD2 to the inner face of the inner mitochondrial membrane.</text>
</comment>
<evidence type="ECO:0000259" key="4">
    <source>
        <dbReference type="Pfam" id="PF01593"/>
    </source>
</evidence>